<comment type="caution">
    <text evidence="1">The sequence shown here is derived from an EMBL/GenBank/DDBJ whole genome shotgun (WGS) entry which is preliminary data.</text>
</comment>
<organism evidence="1 2">
    <name type="scientific">Solemya elarraichensis gill symbiont</name>
    <dbReference type="NCBI Taxonomy" id="1918949"/>
    <lineage>
        <taxon>Bacteria</taxon>
        <taxon>Pseudomonadati</taxon>
        <taxon>Pseudomonadota</taxon>
        <taxon>Gammaproteobacteria</taxon>
        <taxon>sulfur-oxidizing symbionts</taxon>
    </lineage>
</organism>
<dbReference type="AlphaFoldDB" id="A0A1T2KZ20"/>
<dbReference type="EMBL" id="MPRK01000245">
    <property type="protein sequence ID" value="OOZ37966.1"/>
    <property type="molecule type" value="Genomic_DNA"/>
</dbReference>
<keyword evidence="2" id="KW-1185">Reference proteome</keyword>
<dbReference type="Proteomes" id="UP000190198">
    <property type="component" value="Unassembled WGS sequence"/>
</dbReference>
<dbReference type="RefSeq" id="WP_217349030.1">
    <property type="nucleotide sequence ID" value="NZ_MPRK01000245.1"/>
</dbReference>
<reference evidence="1 2" key="1">
    <citation type="submission" date="2016-11" db="EMBL/GenBank/DDBJ databases">
        <title>Mixed transmission modes and dynamic genome evolution in an obligate animal-bacterial symbiosis.</title>
        <authorList>
            <person name="Russell S.L."/>
            <person name="Corbett-Detig R.B."/>
            <person name="Cavanaugh C.M."/>
        </authorList>
    </citation>
    <scope>NUCLEOTIDE SEQUENCE [LARGE SCALE GENOMIC DNA]</scope>
    <source>
        <strain evidence="1">Sp-SM6</strain>
    </source>
</reference>
<evidence type="ECO:0000313" key="2">
    <source>
        <dbReference type="Proteomes" id="UP000190198"/>
    </source>
</evidence>
<proteinExistence type="predicted"/>
<accession>A0A1T2KZ20</accession>
<feature type="non-terminal residue" evidence="1">
    <location>
        <position position="1"/>
    </location>
</feature>
<protein>
    <submittedName>
        <fullName evidence="1">Uncharacterized protein</fullName>
    </submittedName>
</protein>
<gene>
    <name evidence="1" type="ORF">BOW52_09750</name>
</gene>
<evidence type="ECO:0000313" key="1">
    <source>
        <dbReference type="EMBL" id="OOZ37966.1"/>
    </source>
</evidence>
<name>A0A1T2KZ20_9GAMM</name>
<sequence>NDSHKLQTLTGTGDTMTIYSHIIGNDDHYSTIQRVRPRYNDGPTSASLTNYYKDESEDGFTEDFTVAQSDGKFDFLRSSKWHKLRFTFTGETVVAGYSLFLKSGGRE</sequence>